<dbReference type="PROSITE" id="PS00745">
    <property type="entry name" value="RF_PROK_I"/>
    <property type="match status" value="1"/>
</dbReference>
<dbReference type="FunFam" id="3.30.160.20:FF:000046">
    <property type="entry name" value="Peptidyl-tRNA hydrolase ICT1"/>
    <property type="match status" value="1"/>
</dbReference>
<dbReference type="STRING" id="35570.A0A1I8PAP4"/>
<comment type="similarity">
    <text evidence="2">Belongs to the prokaryotic/mitochondrial release factor family. Mitochondrion-specific ribosomal protein mL62 subfamily.</text>
</comment>
<dbReference type="OrthoDB" id="270639at2759"/>
<dbReference type="Gene3D" id="3.30.160.20">
    <property type="match status" value="1"/>
</dbReference>
<organism evidence="7 8">
    <name type="scientific">Stomoxys calcitrans</name>
    <name type="common">Stable fly</name>
    <name type="synonym">Conops calcitrans</name>
    <dbReference type="NCBI Taxonomy" id="35570"/>
    <lineage>
        <taxon>Eukaryota</taxon>
        <taxon>Metazoa</taxon>
        <taxon>Ecdysozoa</taxon>
        <taxon>Arthropoda</taxon>
        <taxon>Hexapoda</taxon>
        <taxon>Insecta</taxon>
        <taxon>Pterygota</taxon>
        <taxon>Neoptera</taxon>
        <taxon>Endopterygota</taxon>
        <taxon>Diptera</taxon>
        <taxon>Brachycera</taxon>
        <taxon>Muscomorpha</taxon>
        <taxon>Muscoidea</taxon>
        <taxon>Muscidae</taxon>
        <taxon>Stomoxys</taxon>
    </lineage>
</organism>
<evidence type="ECO:0000313" key="7">
    <source>
        <dbReference type="EnsemblMetazoa" id="SCAU006315-PA"/>
    </source>
</evidence>
<proteinExistence type="inferred from homology"/>
<sequence>MNKICKSFISVLKHSSLDKTYTSAAVLGRNLSFKSDLSLDKIYPKSRLQLYTPPPPQSSGDKFSGFIPINKLEITYSRSSGPGGQHVNTVNTKVDVRFKLAEADWIPEKTRQKLLTELQNKITREGYYVIKSDLTRSQQMNLADALEKLRTLIRQYEIEAPAPSEETVEKLRKRQEKAARERLFIKRQRSQIKADRQGPSAGDL</sequence>
<reference evidence="7" key="1">
    <citation type="submission" date="2020-05" db="UniProtKB">
        <authorList>
            <consortium name="EnsemblMetazoa"/>
        </authorList>
    </citation>
    <scope>IDENTIFICATION</scope>
    <source>
        <strain evidence="7">USDA</strain>
    </source>
</reference>
<evidence type="ECO:0000313" key="8">
    <source>
        <dbReference type="Proteomes" id="UP000095300"/>
    </source>
</evidence>
<dbReference type="InterPro" id="IPR000352">
    <property type="entry name" value="Pep_chain_release_fac_I"/>
</dbReference>
<dbReference type="KEGG" id="scac:106081463"/>
<protein>
    <recommendedName>
        <fullName evidence="3">Large ribosomal subunit protein mL62</fullName>
        <ecNumber evidence="1">3.1.1.29</ecNumber>
    </recommendedName>
    <alternativeName>
        <fullName evidence="4">Peptidyl-tRNA hydrolase ICT1, mitochondrial</fullName>
    </alternativeName>
</protein>
<dbReference type="NCBIfam" id="NF006718">
    <property type="entry name" value="PRK09256.1"/>
    <property type="match status" value="1"/>
</dbReference>
<evidence type="ECO:0000256" key="5">
    <source>
        <dbReference type="SAM" id="Coils"/>
    </source>
</evidence>
<dbReference type="InterPro" id="IPR052104">
    <property type="entry name" value="Mito_Release_Factor_mL62"/>
</dbReference>
<dbReference type="Proteomes" id="UP000095300">
    <property type="component" value="Unassembled WGS sequence"/>
</dbReference>
<evidence type="ECO:0000256" key="4">
    <source>
        <dbReference type="ARBA" id="ARBA00041531"/>
    </source>
</evidence>
<evidence type="ECO:0000256" key="3">
    <source>
        <dbReference type="ARBA" id="ARBA00039441"/>
    </source>
</evidence>
<feature type="coiled-coil region" evidence="5">
    <location>
        <begin position="139"/>
        <end position="188"/>
    </location>
</feature>
<dbReference type="EC" id="3.1.1.29" evidence="1"/>
<feature type="domain" description="Prokaryotic-type class I peptide chain release factors" evidence="6">
    <location>
        <begin position="78"/>
        <end position="94"/>
    </location>
</feature>
<name>A0A1I8PAP4_STOCA</name>
<keyword evidence="8" id="KW-1185">Reference proteome</keyword>
<dbReference type="SUPFAM" id="SSF110916">
    <property type="entry name" value="Peptidyl-tRNA hydrolase domain-like"/>
    <property type="match status" value="1"/>
</dbReference>
<dbReference type="GO" id="GO:0005762">
    <property type="term" value="C:mitochondrial large ribosomal subunit"/>
    <property type="evidence" value="ECO:0007669"/>
    <property type="project" value="TreeGrafter"/>
</dbReference>
<dbReference type="Pfam" id="PF00472">
    <property type="entry name" value="RF-1"/>
    <property type="match status" value="1"/>
</dbReference>
<evidence type="ECO:0000256" key="1">
    <source>
        <dbReference type="ARBA" id="ARBA00013260"/>
    </source>
</evidence>
<dbReference type="AlphaFoldDB" id="A0A1I8PAP4"/>
<accession>A0A1I8PAP4</accession>
<gene>
    <name evidence="7" type="primary">106081463</name>
</gene>
<dbReference type="PANTHER" id="PTHR11075">
    <property type="entry name" value="PEPTIDE CHAIN RELEASE FACTOR"/>
    <property type="match status" value="1"/>
</dbReference>
<evidence type="ECO:0000259" key="6">
    <source>
        <dbReference type="PROSITE" id="PS00745"/>
    </source>
</evidence>
<dbReference type="GO" id="GO:0004045">
    <property type="term" value="F:peptidyl-tRNA hydrolase activity"/>
    <property type="evidence" value="ECO:0007669"/>
    <property type="project" value="UniProtKB-EC"/>
</dbReference>
<keyword evidence="5" id="KW-0175">Coiled coil</keyword>
<dbReference type="GO" id="GO:0016150">
    <property type="term" value="F:translation release factor activity, codon nonspecific"/>
    <property type="evidence" value="ECO:0007669"/>
    <property type="project" value="TreeGrafter"/>
</dbReference>
<dbReference type="GO" id="GO:0070126">
    <property type="term" value="P:mitochondrial translational termination"/>
    <property type="evidence" value="ECO:0007669"/>
    <property type="project" value="TreeGrafter"/>
</dbReference>
<dbReference type="PANTHER" id="PTHR11075:SF54">
    <property type="entry name" value="LARGE RIBOSOMAL SUBUNIT PROTEIN ML62"/>
    <property type="match status" value="1"/>
</dbReference>
<dbReference type="VEuPathDB" id="VectorBase:SCAU006315"/>
<dbReference type="EnsemblMetazoa" id="SCAU006315-RA">
    <property type="protein sequence ID" value="SCAU006315-PA"/>
    <property type="gene ID" value="SCAU006315"/>
</dbReference>
<evidence type="ECO:0000256" key="2">
    <source>
        <dbReference type="ARBA" id="ARBA00038225"/>
    </source>
</evidence>